<keyword evidence="2" id="KW-1185">Reference proteome</keyword>
<reference evidence="1" key="1">
    <citation type="submission" date="2021-06" db="EMBL/GenBank/DDBJ databases">
        <authorList>
            <person name="Hodson N. C."/>
            <person name="Mongue J. A."/>
            <person name="Jaron S. K."/>
        </authorList>
    </citation>
    <scope>NUCLEOTIDE SEQUENCE</scope>
</reference>
<evidence type="ECO:0000313" key="2">
    <source>
        <dbReference type="Proteomes" id="UP000708208"/>
    </source>
</evidence>
<evidence type="ECO:0000313" key="1">
    <source>
        <dbReference type="EMBL" id="CAG7823743.1"/>
    </source>
</evidence>
<protein>
    <submittedName>
        <fullName evidence="1">Uncharacterized protein</fullName>
    </submittedName>
</protein>
<dbReference type="EMBL" id="CAJVCH010530450">
    <property type="protein sequence ID" value="CAG7823743.1"/>
    <property type="molecule type" value="Genomic_DNA"/>
</dbReference>
<comment type="caution">
    <text evidence="1">The sequence shown here is derived from an EMBL/GenBank/DDBJ whole genome shotgun (WGS) entry which is preliminary data.</text>
</comment>
<accession>A0A8J2L1L1</accession>
<gene>
    <name evidence="1" type="ORF">AFUS01_LOCUS33943</name>
</gene>
<dbReference type="AlphaFoldDB" id="A0A8J2L1L1"/>
<sequence length="87" mass="10068">MSRPVPSLLNIAFDKQRIVFPQSRQTQGFFHHPGVHQSSQNFIENFLHTIPNKQDPRSLRLLLDLNQTPFCACWRKLTIVVPSELVS</sequence>
<dbReference type="Proteomes" id="UP000708208">
    <property type="component" value="Unassembled WGS sequence"/>
</dbReference>
<organism evidence="1 2">
    <name type="scientific">Allacma fusca</name>
    <dbReference type="NCBI Taxonomy" id="39272"/>
    <lineage>
        <taxon>Eukaryota</taxon>
        <taxon>Metazoa</taxon>
        <taxon>Ecdysozoa</taxon>
        <taxon>Arthropoda</taxon>
        <taxon>Hexapoda</taxon>
        <taxon>Collembola</taxon>
        <taxon>Symphypleona</taxon>
        <taxon>Sminthuridae</taxon>
        <taxon>Allacma</taxon>
    </lineage>
</organism>
<proteinExistence type="predicted"/>
<name>A0A8J2L1L1_9HEXA</name>